<dbReference type="InterPro" id="IPR020471">
    <property type="entry name" value="AKR"/>
</dbReference>
<sequence>MGFGAAPIGNLYQPLSDAQAYATVTAALTAGMHYIDTAPHYGFGLSESRVGVALARASVAAGQVVISTKVGRLLVPTNTNAPLRHGFADTPALEPVFDYSYDGVMRSFAESLARLRCDKVDILWAHDLGPLTHGADHPARFREFMEGGYRAMSELKASGQVGAIGLGANEWQICEAALRHGDFDGFLLAGRYTLLEQGACDTFLPLCAQRGASVILGGPFNSGILATGVTAPAVASGKQPVYYNYELAPQSIIDRVAQLERIGAEFNVPLAAAALQFPAAHPQICSVLAGLASPEQVQQANHWMNTAIPAEYWQALRQRGLIHLASPVPSAPPVPEK</sequence>
<dbReference type="Proteomes" id="UP000216101">
    <property type="component" value="Unassembled WGS sequence"/>
</dbReference>
<dbReference type="AlphaFoldDB" id="A0A266Q289"/>
<keyword evidence="3" id="KW-1185">Reference proteome</keyword>
<dbReference type="Pfam" id="PF00248">
    <property type="entry name" value="Aldo_ket_red"/>
    <property type="match status" value="1"/>
</dbReference>
<organism evidence="2 3">
    <name type="scientific">Cellvibrio mixtus</name>
    <dbReference type="NCBI Taxonomy" id="39650"/>
    <lineage>
        <taxon>Bacteria</taxon>
        <taxon>Pseudomonadati</taxon>
        <taxon>Pseudomonadota</taxon>
        <taxon>Gammaproteobacteria</taxon>
        <taxon>Cellvibrionales</taxon>
        <taxon>Cellvibrionaceae</taxon>
        <taxon>Cellvibrio</taxon>
    </lineage>
</organism>
<dbReference type="PANTHER" id="PTHR42686">
    <property type="entry name" value="GH17980P-RELATED"/>
    <property type="match status" value="1"/>
</dbReference>
<dbReference type="PANTHER" id="PTHR42686:SF1">
    <property type="entry name" value="GH17980P-RELATED"/>
    <property type="match status" value="1"/>
</dbReference>
<gene>
    <name evidence="2" type="ORF">CBP51_18880</name>
</gene>
<accession>A0A266Q289</accession>
<feature type="domain" description="NADP-dependent oxidoreductase" evidence="1">
    <location>
        <begin position="1"/>
        <end position="317"/>
    </location>
</feature>
<proteinExistence type="predicted"/>
<dbReference type="InterPro" id="IPR023210">
    <property type="entry name" value="NADP_OxRdtase_dom"/>
</dbReference>
<dbReference type="InterPro" id="IPR036812">
    <property type="entry name" value="NAD(P)_OxRdtase_dom_sf"/>
</dbReference>
<evidence type="ECO:0000313" key="3">
    <source>
        <dbReference type="Proteomes" id="UP000216101"/>
    </source>
</evidence>
<dbReference type="GO" id="GO:0016491">
    <property type="term" value="F:oxidoreductase activity"/>
    <property type="evidence" value="ECO:0007669"/>
    <property type="project" value="InterPro"/>
</dbReference>
<evidence type="ECO:0000313" key="2">
    <source>
        <dbReference type="EMBL" id="OZY83978.1"/>
    </source>
</evidence>
<reference evidence="3" key="1">
    <citation type="submission" date="2017-05" db="EMBL/GenBank/DDBJ databases">
        <authorList>
            <person name="Barney B.M."/>
        </authorList>
    </citation>
    <scope>NUCLEOTIDE SEQUENCE [LARGE SCALE GENOMIC DNA]</scope>
    <source>
        <strain evidence="3">PSBB022</strain>
    </source>
</reference>
<dbReference type="SUPFAM" id="SSF51430">
    <property type="entry name" value="NAD(P)-linked oxidoreductase"/>
    <property type="match status" value="1"/>
</dbReference>
<evidence type="ECO:0000259" key="1">
    <source>
        <dbReference type="Pfam" id="PF00248"/>
    </source>
</evidence>
<protein>
    <submittedName>
        <fullName evidence="2">Pyridoxal 4-dehydrogenase</fullName>
    </submittedName>
</protein>
<name>A0A266Q289_9GAMM</name>
<comment type="caution">
    <text evidence="2">The sequence shown here is derived from an EMBL/GenBank/DDBJ whole genome shotgun (WGS) entry which is preliminary data.</text>
</comment>
<dbReference type="EMBL" id="NHNI01000003">
    <property type="protein sequence ID" value="OZY83978.1"/>
    <property type="molecule type" value="Genomic_DNA"/>
</dbReference>
<dbReference type="GO" id="GO:0005829">
    <property type="term" value="C:cytosol"/>
    <property type="evidence" value="ECO:0007669"/>
    <property type="project" value="TreeGrafter"/>
</dbReference>
<dbReference type="Gene3D" id="3.20.20.100">
    <property type="entry name" value="NADP-dependent oxidoreductase domain"/>
    <property type="match status" value="1"/>
</dbReference>